<comment type="caution">
    <text evidence="1">The sequence shown here is derived from an EMBL/GenBank/DDBJ whole genome shotgun (WGS) entry which is preliminary data.</text>
</comment>
<protein>
    <submittedName>
        <fullName evidence="1">Uncharacterized protein</fullName>
    </submittedName>
</protein>
<reference evidence="2" key="1">
    <citation type="journal article" date="2022" name="Mol. Ecol. Resour.">
        <title>The genomes of chicory, endive, great burdock and yacon provide insights into Asteraceae palaeo-polyploidization history and plant inulin production.</title>
        <authorList>
            <person name="Fan W."/>
            <person name="Wang S."/>
            <person name="Wang H."/>
            <person name="Wang A."/>
            <person name="Jiang F."/>
            <person name="Liu H."/>
            <person name="Zhao H."/>
            <person name="Xu D."/>
            <person name="Zhang Y."/>
        </authorList>
    </citation>
    <scope>NUCLEOTIDE SEQUENCE [LARGE SCALE GENOMIC DNA]</scope>
    <source>
        <strain evidence="2">cv. Yunnan</strain>
    </source>
</reference>
<gene>
    <name evidence="1" type="ORF">L1987_25712</name>
</gene>
<dbReference type="Proteomes" id="UP001056120">
    <property type="component" value="Linkage Group LG09"/>
</dbReference>
<accession>A0ACB9I8G2</accession>
<name>A0ACB9I8G2_9ASTR</name>
<proteinExistence type="predicted"/>
<keyword evidence="2" id="KW-1185">Reference proteome</keyword>
<evidence type="ECO:0000313" key="2">
    <source>
        <dbReference type="Proteomes" id="UP001056120"/>
    </source>
</evidence>
<sequence>MVLNSTSAFQPEYDRKAKLRAFDETKAGVKGLVDAGITEVPRIFLLPSPENLNSEQPELTLPTIDLQGINEDPVRRKEVVEKVKGALESWGFFQMVNHGIPINIMEGVKKEVLGFFEQDSEVKKQWYTRDFSGKTSRVMYNSNFDLYVAPVTNWRDTFFCTMDPNPPQPYELPAPCRDMWPEYSSRVLKLGGFVFELISEALGLDPNHLSDMGCIEGLQVLAHYYPSCPQPELTIGTPNHTDNSFITILLQDHVGGLRVFYQNQWTDVTPIPGALVVNAGDLLQASFFPSLLILNITLLVLKHKVLANKIGPRVSVASFFSTGMNPSLKVFEPIKELLSEDNPAKYRSTTVKEYADVYIAKGLDGTSALSHFTI</sequence>
<evidence type="ECO:0000313" key="1">
    <source>
        <dbReference type="EMBL" id="KAI3804285.1"/>
    </source>
</evidence>
<dbReference type="EMBL" id="CM042026">
    <property type="protein sequence ID" value="KAI3804285.1"/>
    <property type="molecule type" value="Genomic_DNA"/>
</dbReference>
<reference evidence="1 2" key="2">
    <citation type="journal article" date="2022" name="Mol. Ecol. Resour.">
        <title>The genomes of chicory, endive, great burdock and yacon provide insights into Asteraceae paleo-polyploidization history and plant inulin production.</title>
        <authorList>
            <person name="Fan W."/>
            <person name="Wang S."/>
            <person name="Wang H."/>
            <person name="Wang A."/>
            <person name="Jiang F."/>
            <person name="Liu H."/>
            <person name="Zhao H."/>
            <person name="Xu D."/>
            <person name="Zhang Y."/>
        </authorList>
    </citation>
    <scope>NUCLEOTIDE SEQUENCE [LARGE SCALE GENOMIC DNA]</scope>
    <source>
        <strain evidence="2">cv. Yunnan</strain>
        <tissue evidence="1">Leaves</tissue>
    </source>
</reference>
<organism evidence="1 2">
    <name type="scientific">Smallanthus sonchifolius</name>
    <dbReference type="NCBI Taxonomy" id="185202"/>
    <lineage>
        <taxon>Eukaryota</taxon>
        <taxon>Viridiplantae</taxon>
        <taxon>Streptophyta</taxon>
        <taxon>Embryophyta</taxon>
        <taxon>Tracheophyta</taxon>
        <taxon>Spermatophyta</taxon>
        <taxon>Magnoliopsida</taxon>
        <taxon>eudicotyledons</taxon>
        <taxon>Gunneridae</taxon>
        <taxon>Pentapetalae</taxon>
        <taxon>asterids</taxon>
        <taxon>campanulids</taxon>
        <taxon>Asterales</taxon>
        <taxon>Asteraceae</taxon>
        <taxon>Asteroideae</taxon>
        <taxon>Heliantheae alliance</taxon>
        <taxon>Millerieae</taxon>
        <taxon>Smallanthus</taxon>
    </lineage>
</organism>